<keyword evidence="6" id="KW-0539">Nucleus</keyword>
<feature type="region of interest" description="Disordered" evidence="8">
    <location>
        <begin position="420"/>
        <end position="474"/>
    </location>
</feature>
<evidence type="ECO:0000256" key="2">
    <source>
        <dbReference type="ARBA" id="ARBA00022723"/>
    </source>
</evidence>
<dbReference type="PROSITE" id="PS50157">
    <property type="entry name" value="ZINC_FINGER_C2H2_2"/>
    <property type="match status" value="4"/>
</dbReference>
<feature type="domain" description="C2H2-type" evidence="9">
    <location>
        <begin position="563"/>
        <end position="593"/>
    </location>
</feature>
<keyword evidence="4 7" id="KW-0863">Zinc-finger</keyword>
<dbReference type="SMART" id="SM00355">
    <property type="entry name" value="ZnF_C2H2"/>
    <property type="match status" value="7"/>
</dbReference>
<dbReference type="PANTHER" id="PTHR24406">
    <property type="entry name" value="TRANSCRIPTIONAL REPRESSOR CTCFL-RELATED"/>
    <property type="match status" value="1"/>
</dbReference>
<dbReference type="GO" id="GO:0008270">
    <property type="term" value="F:zinc ion binding"/>
    <property type="evidence" value="ECO:0007669"/>
    <property type="project" value="UniProtKB-KW"/>
</dbReference>
<dbReference type="AlphaFoldDB" id="A0A226D4Q6"/>
<evidence type="ECO:0000256" key="3">
    <source>
        <dbReference type="ARBA" id="ARBA00022737"/>
    </source>
</evidence>
<accession>A0A226D4Q6</accession>
<dbReference type="InterPro" id="IPR013087">
    <property type="entry name" value="Znf_C2H2_type"/>
</dbReference>
<dbReference type="Gene3D" id="3.30.160.60">
    <property type="entry name" value="Classic Zinc Finger"/>
    <property type="match status" value="3"/>
</dbReference>
<feature type="compositionally biased region" description="Basic and acidic residues" evidence="8">
    <location>
        <begin position="680"/>
        <end position="690"/>
    </location>
</feature>
<sequence length="761" mass="85938">MSSSMATTTITASFGGGGRCSLCLIQLPLPPTTEQAYLLPTFLRQLVALVGFDVTLPLCDRCHGDVTSAIDILRQLDKLQKTLRRGVEGIRDKKKVKKELVAPILNGMEDKVALTPEATISFNPPLKNEHVNAESIVPTPRVEISLQTVVPSSSSPTVSSQPVLTLSTEGYYLGPVPFTPTTPPIPHQTSNYQEQPVQNCYQQDIENGDQDPDPEYFPDNSPQNDDDDDDEISDHAEEKQPWPVMSPQNRHSGSDILPPPPSRAGPNQRALKPTRKRPGPWDPEKKALILAKRKAAQVEVLGPIETAPDGRLYFEGVEIIKVGNSYSCSACDWSDAKMSTLEPEKCANWAKVRAIKLHVRGIHLRAYRCDPCGKHFTCPRSLRSHLASKLHAENVPTTCPICAITLPKVKLDSHLFSHKSPAEQEAELAAKPEKPRRPKKKPSKERVRIPRKKPVDPSTPRPAQSRKGIKRTRPFARHPKVPCEICGRPSSAVYMPNHVWSHKSEAEKEAARKFGLAPKIVTQPKPIAPHPKVECPICSKFVWRFYLDRHIETHQAPEERRTFACTWPGCDKKFKQKAFMRGHVKFVHQTEKVDHHVCTAPGCSKRYTSLKTLHQHVATWHNRALNSHHCPICNNSFYKKYMFEKHMKNHPPASDHTHFCPHCPRKFVNSSLLQGHRTHEHGEKFPDKKITRVRPKKKRTKARNIREQLSCSESEEEESDEENYDVKNIRKTTPVLHFAASQPSSWRGRTLRSFQTKSSAM</sequence>
<evidence type="ECO:0000256" key="5">
    <source>
        <dbReference type="ARBA" id="ARBA00022833"/>
    </source>
</evidence>
<feature type="region of interest" description="Disordered" evidence="8">
    <location>
        <begin position="204"/>
        <end position="282"/>
    </location>
</feature>
<proteinExistence type="predicted"/>
<protein>
    <submittedName>
        <fullName evidence="10">POZ-, AT hook-, and zinc finger-containing protein 1</fullName>
    </submittedName>
</protein>
<evidence type="ECO:0000256" key="4">
    <source>
        <dbReference type="ARBA" id="ARBA00022771"/>
    </source>
</evidence>
<dbReference type="PROSITE" id="PS00028">
    <property type="entry name" value="ZINC_FINGER_C2H2_1"/>
    <property type="match status" value="4"/>
</dbReference>
<feature type="domain" description="C2H2-type" evidence="9">
    <location>
        <begin position="367"/>
        <end position="396"/>
    </location>
</feature>
<keyword evidence="3" id="KW-0677">Repeat</keyword>
<keyword evidence="2" id="KW-0479">Metal-binding</keyword>
<organism evidence="10 11">
    <name type="scientific">Folsomia candida</name>
    <name type="common">Springtail</name>
    <dbReference type="NCBI Taxonomy" id="158441"/>
    <lineage>
        <taxon>Eukaryota</taxon>
        <taxon>Metazoa</taxon>
        <taxon>Ecdysozoa</taxon>
        <taxon>Arthropoda</taxon>
        <taxon>Hexapoda</taxon>
        <taxon>Collembola</taxon>
        <taxon>Entomobryomorpha</taxon>
        <taxon>Isotomoidea</taxon>
        <taxon>Isotomidae</taxon>
        <taxon>Proisotominae</taxon>
        <taxon>Folsomia</taxon>
    </lineage>
</organism>
<feature type="domain" description="C2H2-type" evidence="9">
    <location>
        <begin position="628"/>
        <end position="650"/>
    </location>
</feature>
<gene>
    <name evidence="10" type="ORF">Fcan01_24872</name>
</gene>
<name>A0A226D4Q6_FOLCA</name>
<feature type="compositionally biased region" description="Polar residues" evidence="8">
    <location>
        <begin position="741"/>
        <end position="761"/>
    </location>
</feature>
<keyword evidence="5" id="KW-0862">Zinc</keyword>
<dbReference type="OrthoDB" id="8856548at2759"/>
<evidence type="ECO:0000256" key="6">
    <source>
        <dbReference type="ARBA" id="ARBA00023242"/>
    </source>
</evidence>
<feature type="domain" description="C2H2-type" evidence="9">
    <location>
        <begin position="658"/>
        <end position="686"/>
    </location>
</feature>
<comment type="subcellular location">
    <subcellularLocation>
        <location evidence="1">Nucleus</location>
    </subcellularLocation>
</comment>
<dbReference type="InterPro" id="IPR050888">
    <property type="entry name" value="ZnF_C2H2-type_TF"/>
</dbReference>
<keyword evidence="11" id="KW-1185">Reference proteome</keyword>
<dbReference type="EMBL" id="LNIX01000034">
    <property type="protein sequence ID" value="OXA40219.1"/>
    <property type="molecule type" value="Genomic_DNA"/>
</dbReference>
<reference evidence="10 11" key="1">
    <citation type="submission" date="2015-12" db="EMBL/GenBank/DDBJ databases">
        <title>The genome of Folsomia candida.</title>
        <authorList>
            <person name="Faddeeva A."/>
            <person name="Derks M.F."/>
            <person name="Anvar Y."/>
            <person name="Smit S."/>
            <person name="Van Straalen N."/>
            <person name="Roelofs D."/>
        </authorList>
    </citation>
    <scope>NUCLEOTIDE SEQUENCE [LARGE SCALE GENOMIC DNA]</scope>
    <source>
        <strain evidence="10 11">VU population</strain>
        <tissue evidence="10">Whole body</tissue>
    </source>
</reference>
<evidence type="ECO:0000256" key="1">
    <source>
        <dbReference type="ARBA" id="ARBA00004123"/>
    </source>
</evidence>
<evidence type="ECO:0000256" key="7">
    <source>
        <dbReference type="PROSITE-ProRule" id="PRU00042"/>
    </source>
</evidence>
<evidence type="ECO:0000313" key="11">
    <source>
        <dbReference type="Proteomes" id="UP000198287"/>
    </source>
</evidence>
<evidence type="ECO:0000259" key="9">
    <source>
        <dbReference type="PROSITE" id="PS50157"/>
    </source>
</evidence>
<feature type="compositionally biased region" description="Basic residues" evidence="8">
    <location>
        <begin position="691"/>
        <end position="703"/>
    </location>
</feature>
<evidence type="ECO:0000313" key="10">
    <source>
        <dbReference type="EMBL" id="OXA40219.1"/>
    </source>
</evidence>
<dbReference type="Proteomes" id="UP000198287">
    <property type="component" value="Unassembled WGS sequence"/>
</dbReference>
<feature type="compositionally biased region" description="Acidic residues" evidence="8">
    <location>
        <begin position="713"/>
        <end position="723"/>
    </location>
</feature>
<dbReference type="InterPro" id="IPR036236">
    <property type="entry name" value="Znf_C2H2_sf"/>
</dbReference>
<feature type="compositionally biased region" description="Acidic residues" evidence="8">
    <location>
        <begin position="206"/>
        <end position="216"/>
    </location>
</feature>
<dbReference type="GO" id="GO:0005634">
    <property type="term" value="C:nucleus"/>
    <property type="evidence" value="ECO:0007669"/>
    <property type="project" value="UniProtKB-SubCell"/>
</dbReference>
<evidence type="ECO:0000256" key="8">
    <source>
        <dbReference type="SAM" id="MobiDB-lite"/>
    </source>
</evidence>
<comment type="caution">
    <text evidence="10">The sequence shown here is derived from an EMBL/GenBank/DDBJ whole genome shotgun (WGS) entry which is preliminary data.</text>
</comment>
<feature type="region of interest" description="Disordered" evidence="8">
    <location>
        <begin position="675"/>
        <end position="761"/>
    </location>
</feature>
<dbReference type="SUPFAM" id="SSF57667">
    <property type="entry name" value="beta-beta-alpha zinc fingers"/>
    <property type="match status" value="2"/>
</dbReference>